<keyword evidence="4" id="KW-0067">ATP-binding</keyword>
<feature type="transmembrane region" description="Helical" evidence="6">
    <location>
        <begin position="34"/>
        <end position="54"/>
    </location>
</feature>
<dbReference type="Proteomes" id="UP000824201">
    <property type="component" value="Unassembled WGS sequence"/>
</dbReference>
<feature type="transmembrane region" description="Helical" evidence="6">
    <location>
        <begin position="185"/>
        <end position="205"/>
    </location>
</feature>
<dbReference type="AlphaFoldDB" id="A0A9D1ED73"/>
<dbReference type="GO" id="GO:0005524">
    <property type="term" value="F:ATP binding"/>
    <property type="evidence" value="ECO:0007669"/>
    <property type="project" value="UniProtKB-KW"/>
</dbReference>
<proteinExistence type="predicted"/>
<dbReference type="GO" id="GO:0004713">
    <property type="term" value="F:protein tyrosine kinase activity"/>
    <property type="evidence" value="ECO:0007669"/>
    <property type="project" value="UniProtKB-KW"/>
</dbReference>
<evidence type="ECO:0000256" key="5">
    <source>
        <dbReference type="ARBA" id="ARBA00023137"/>
    </source>
</evidence>
<keyword evidence="1" id="KW-0808">Transferase</keyword>
<keyword evidence="6" id="KW-1133">Transmembrane helix</keyword>
<dbReference type="Pfam" id="PF13614">
    <property type="entry name" value="AAA_31"/>
    <property type="match status" value="1"/>
</dbReference>
<evidence type="ECO:0000313" key="8">
    <source>
        <dbReference type="EMBL" id="HIR87926.1"/>
    </source>
</evidence>
<evidence type="ECO:0000256" key="1">
    <source>
        <dbReference type="ARBA" id="ARBA00022679"/>
    </source>
</evidence>
<dbReference type="InterPro" id="IPR027417">
    <property type="entry name" value="P-loop_NTPase"/>
</dbReference>
<dbReference type="InterPro" id="IPR050445">
    <property type="entry name" value="Bact_polysacc_biosynth/exp"/>
</dbReference>
<protein>
    <submittedName>
        <fullName evidence="8">CpsD/CapB family tyrosine-protein kinase</fullName>
    </submittedName>
</protein>
<keyword evidence="6" id="KW-0812">Transmembrane</keyword>
<evidence type="ECO:0000313" key="9">
    <source>
        <dbReference type="Proteomes" id="UP000824201"/>
    </source>
</evidence>
<reference evidence="8" key="2">
    <citation type="journal article" date="2021" name="PeerJ">
        <title>Extensive microbial diversity within the chicken gut microbiome revealed by metagenomics and culture.</title>
        <authorList>
            <person name="Gilroy R."/>
            <person name="Ravi A."/>
            <person name="Getino M."/>
            <person name="Pursley I."/>
            <person name="Horton D.L."/>
            <person name="Alikhan N.F."/>
            <person name="Baker D."/>
            <person name="Gharbi K."/>
            <person name="Hall N."/>
            <person name="Watson M."/>
            <person name="Adriaenssens E.M."/>
            <person name="Foster-Nyarko E."/>
            <person name="Jarju S."/>
            <person name="Secka A."/>
            <person name="Antonio M."/>
            <person name="Oren A."/>
            <person name="Chaudhuri R.R."/>
            <person name="La Ragione R."/>
            <person name="Hildebrand F."/>
            <person name="Pallen M.J."/>
        </authorList>
    </citation>
    <scope>NUCLEOTIDE SEQUENCE</scope>
    <source>
        <strain evidence="8">ChiW13-3771</strain>
    </source>
</reference>
<evidence type="ECO:0000259" key="7">
    <source>
        <dbReference type="Pfam" id="PF13614"/>
    </source>
</evidence>
<dbReference type="PANTHER" id="PTHR32309">
    <property type="entry name" value="TYROSINE-PROTEIN KINASE"/>
    <property type="match status" value="1"/>
</dbReference>
<accession>A0A9D1ED73</accession>
<dbReference type="Gene3D" id="3.40.50.300">
    <property type="entry name" value="P-loop containing nucleotide triphosphate hydrolases"/>
    <property type="match status" value="1"/>
</dbReference>
<keyword evidence="5" id="KW-0829">Tyrosine-protein kinase</keyword>
<dbReference type="InterPro" id="IPR025669">
    <property type="entry name" value="AAA_dom"/>
</dbReference>
<evidence type="ECO:0000256" key="3">
    <source>
        <dbReference type="ARBA" id="ARBA00022777"/>
    </source>
</evidence>
<organism evidence="8 9">
    <name type="scientific">Candidatus Fimimorpha faecalis</name>
    <dbReference type="NCBI Taxonomy" id="2840824"/>
    <lineage>
        <taxon>Bacteria</taxon>
        <taxon>Bacillati</taxon>
        <taxon>Bacillota</taxon>
        <taxon>Clostridia</taxon>
        <taxon>Eubacteriales</taxon>
        <taxon>Candidatus Fimimorpha</taxon>
    </lineage>
</organism>
<evidence type="ECO:0000256" key="6">
    <source>
        <dbReference type="SAM" id="Phobius"/>
    </source>
</evidence>
<dbReference type="EMBL" id="DVHN01000035">
    <property type="protein sequence ID" value="HIR87926.1"/>
    <property type="molecule type" value="Genomic_DNA"/>
</dbReference>
<gene>
    <name evidence="8" type="ORF">IAC96_03145</name>
</gene>
<keyword evidence="6" id="KW-0472">Membrane</keyword>
<reference evidence="8" key="1">
    <citation type="submission" date="2020-10" db="EMBL/GenBank/DDBJ databases">
        <authorList>
            <person name="Gilroy R."/>
        </authorList>
    </citation>
    <scope>NUCLEOTIDE SEQUENCE</scope>
    <source>
        <strain evidence="8">ChiW13-3771</strain>
    </source>
</reference>
<keyword evidence="3 8" id="KW-0418">Kinase</keyword>
<dbReference type="InterPro" id="IPR005702">
    <property type="entry name" value="Wzc-like_C"/>
</dbReference>
<evidence type="ECO:0000256" key="4">
    <source>
        <dbReference type="ARBA" id="ARBA00022840"/>
    </source>
</evidence>
<comment type="caution">
    <text evidence="8">The sequence shown here is derived from an EMBL/GenBank/DDBJ whole genome shotgun (WGS) entry which is preliminary data.</text>
</comment>
<keyword evidence="2" id="KW-0547">Nucleotide-binding</keyword>
<dbReference type="CDD" id="cd05387">
    <property type="entry name" value="BY-kinase"/>
    <property type="match status" value="1"/>
</dbReference>
<evidence type="ECO:0000256" key="2">
    <source>
        <dbReference type="ARBA" id="ARBA00022741"/>
    </source>
</evidence>
<dbReference type="PANTHER" id="PTHR32309:SF31">
    <property type="entry name" value="CAPSULAR EXOPOLYSACCHARIDE FAMILY"/>
    <property type="match status" value="1"/>
</dbReference>
<dbReference type="SUPFAM" id="SSF52540">
    <property type="entry name" value="P-loop containing nucleoside triphosphate hydrolases"/>
    <property type="match status" value="1"/>
</dbReference>
<name>A0A9D1ED73_9FIRM</name>
<feature type="domain" description="AAA" evidence="7">
    <location>
        <begin position="288"/>
        <end position="437"/>
    </location>
</feature>
<sequence>MQIYNNEVQTSDTQEYIDIAKVLDEIWTEFLRHLGSITVLFLSIVAIVCACLWFRYEPVYEAYSTFVVSSGQTAEADIALALRLANSFEHGFVDSGLKSNIEDELKMDWGTDFQADVAATILEDTNFVTITVHSNDGVIAQTILELIQEYYPDIAKQIAGNITFTSIDATGILTDPTNPFQWSTVILEGCAIALVVVVVILYLYVTNKKTIHSAGDIKSHLNASCIGTIPVTGFKRRKKNANPLLVITNDRVQQSYKEAIHTLRIRIEKVMEREEKKVILVTSSLPNEGKSTISVNLALSIASRGKKVLLMDGDLRAPSVHKYFTNEQMKKRKKGLSDILLNNGNIKDAIFSPSIQNLDVILGGERIEDPSKILAGKQLQLLLEEVRKSYDYIIFDSSPATMLSDTTAIAGMMDAVLFVIRQDYTKIQYAQEGLALLNESGILSLGCVMNYAEAGLSHYGYGYYGSRYNKYRYSRYERYYGKED</sequence>
<dbReference type="NCBIfam" id="TIGR01007">
    <property type="entry name" value="eps_fam"/>
    <property type="match status" value="1"/>
</dbReference>